<dbReference type="Proteomes" id="UP000001818">
    <property type="component" value="Chromosome"/>
</dbReference>
<dbReference type="HOGENOM" id="CLU_1420475_0_0_5"/>
<organism evidence="1 2">
    <name type="scientific">Rhodopseudomonas palustris (strain BisB5)</name>
    <dbReference type="NCBI Taxonomy" id="316057"/>
    <lineage>
        <taxon>Bacteria</taxon>
        <taxon>Pseudomonadati</taxon>
        <taxon>Pseudomonadota</taxon>
        <taxon>Alphaproteobacteria</taxon>
        <taxon>Hyphomicrobiales</taxon>
        <taxon>Nitrobacteraceae</taxon>
        <taxon>Rhodopseudomonas</taxon>
    </lineage>
</organism>
<dbReference type="AlphaFoldDB" id="Q138U5"/>
<dbReference type="EMBL" id="CP000283">
    <property type="protein sequence ID" value="ABE39394.1"/>
    <property type="molecule type" value="Genomic_DNA"/>
</dbReference>
<reference evidence="1 2" key="1">
    <citation type="submission" date="2006-03" db="EMBL/GenBank/DDBJ databases">
        <title>Complete sequence of Rhodopseudomonas palustris BisB5.</title>
        <authorList>
            <consortium name="US DOE Joint Genome Institute"/>
            <person name="Copeland A."/>
            <person name="Lucas S."/>
            <person name="Lapidus A."/>
            <person name="Barry K."/>
            <person name="Detter J.C."/>
            <person name="Glavina del Rio T."/>
            <person name="Hammon N."/>
            <person name="Israni S."/>
            <person name="Dalin E."/>
            <person name="Tice H."/>
            <person name="Pitluck S."/>
            <person name="Chain P."/>
            <person name="Malfatti S."/>
            <person name="Shin M."/>
            <person name="Vergez L."/>
            <person name="Schmutz J."/>
            <person name="Larimer F."/>
            <person name="Land M."/>
            <person name="Hauser L."/>
            <person name="Pelletier D.A."/>
            <person name="Kyrpides N."/>
            <person name="Lykidis A."/>
            <person name="Oda Y."/>
            <person name="Harwood C.S."/>
            <person name="Richardson P."/>
        </authorList>
    </citation>
    <scope>NUCLEOTIDE SEQUENCE [LARGE SCALE GENOMIC DNA]</scope>
    <source>
        <strain evidence="1 2">BisB5</strain>
    </source>
</reference>
<dbReference type="KEGG" id="rpd:RPD_2159"/>
<name>Q138U5_RHOPS</name>
<dbReference type="STRING" id="316057.RPD_2159"/>
<evidence type="ECO:0000313" key="2">
    <source>
        <dbReference type="Proteomes" id="UP000001818"/>
    </source>
</evidence>
<sequence>MTIVHYSVDKITSVYDVSQYDRRRLEARFLRKPEGLWFAEDGKWQESAGGWRGDPATANRYLIDLDRANVITISDFSEMERFTARFCQGLGNSRHDEWCPFIRWHEVAEVADGVQVAIDPWEFLDPYEYKRRFDWLAGWDIASGCVWKLDKVRVLDSSGAAVPYDRTKVRAVGSECNGVLVDKSSNSEIAA</sequence>
<dbReference type="BioCyc" id="RPAL316057:RPD_RS10840-MONOMER"/>
<evidence type="ECO:0000313" key="1">
    <source>
        <dbReference type="EMBL" id="ABE39394.1"/>
    </source>
</evidence>
<proteinExistence type="predicted"/>
<protein>
    <submittedName>
        <fullName evidence="1">Uncharacterized protein</fullName>
    </submittedName>
</protein>
<accession>Q138U5</accession>
<gene>
    <name evidence="1" type="ordered locus">RPD_2159</name>
</gene>